<accession>A0A1M5R2A7</accession>
<dbReference type="InterPro" id="IPR036986">
    <property type="entry name" value="S4_RNA-bd_sf"/>
</dbReference>
<keyword evidence="13" id="KW-1185">Reference proteome</keyword>
<dbReference type="Pfam" id="PF01479">
    <property type="entry name" value="S4"/>
    <property type="match status" value="1"/>
</dbReference>
<organism evidence="12 13">
    <name type="scientific">Hydrocarboniphaga daqingensis</name>
    <dbReference type="NCBI Taxonomy" id="490188"/>
    <lineage>
        <taxon>Bacteria</taxon>
        <taxon>Pseudomonadati</taxon>
        <taxon>Pseudomonadota</taxon>
        <taxon>Gammaproteobacteria</taxon>
        <taxon>Nevskiales</taxon>
        <taxon>Nevskiaceae</taxon>
        <taxon>Hydrocarboniphaga</taxon>
    </lineage>
</organism>
<dbReference type="GO" id="GO:0003723">
    <property type="term" value="F:RNA binding"/>
    <property type="evidence" value="ECO:0007669"/>
    <property type="project" value="UniProtKB-KW"/>
</dbReference>
<protein>
    <recommendedName>
        <fullName evidence="4">Dual-specificity RNA pseudouridine synthase RluF</fullName>
        <ecNumber evidence="3">5.4.99.21</ecNumber>
    </recommendedName>
    <alternativeName>
        <fullName evidence="6">23S rRNA pseudouridine(2604) synthase</fullName>
    </alternativeName>
    <alternativeName>
        <fullName evidence="8">Ribosomal large subunit pseudouridine synthase F</fullName>
    </alternativeName>
    <alternativeName>
        <fullName evidence="7">rRNA pseudouridylate synthase F</fullName>
    </alternativeName>
    <alternativeName>
        <fullName evidence="9">rRNA-uridine isomerase F</fullName>
    </alternativeName>
    <alternativeName>
        <fullName evidence="5">tRNA(Tyr) pseudouridine(35) synthase</fullName>
    </alternativeName>
</protein>
<name>A0A1M5R2A7_9GAMM</name>
<evidence type="ECO:0000313" key="13">
    <source>
        <dbReference type="Proteomes" id="UP000199758"/>
    </source>
</evidence>
<evidence type="ECO:0000256" key="6">
    <source>
        <dbReference type="ARBA" id="ARBA00041697"/>
    </source>
</evidence>
<dbReference type="PANTHER" id="PTHR47683:SF2">
    <property type="entry name" value="RNA-BINDING S4 DOMAIN-CONTAINING PROTEIN"/>
    <property type="match status" value="1"/>
</dbReference>
<evidence type="ECO:0000259" key="11">
    <source>
        <dbReference type="Pfam" id="PF01479"/>
    </source>
</evidence>
<dbReference type="STRING" id="490188.SAMN04488068_2850"/>
<dbReference type="Gene3D" id="3.30.2350.10">
    <property type="entry name" value="Pseudouridine synthase"/>
    <property type="match status" value="1"/>
</dbReference>
<dbReference type="Gene3D" id="3.10.290.10">
    <property type="entry name" value="RNA-binding S4 domain"/>
    <property type="match status" value="1"/>
</dbReference>
<dbReference type="RefSeq" id="WP_072898409.1">
    <property type="nucleotide sequence ID" value="NZ_FQWZ01000007.1"/>
</dbReference>
<dbReference type="SUPFAM" id="SSF55174">
    <property type="entry name" value="Alpha-L RNA-binding motif"/>
    <property type="match status" value="1"/>
</dbReference>
<proteinExistence type="predicted"/>
<comment type="catalytic activity">
    <reaction evidence="2">
        <text>uridine(2604) in 23S rRNA = pseudouridine(2604) in 23S rRNA</text>
        <dbReference type="Rhea" id="RHEA:38875"/>
        <dbReference type="Rhea" id="RHEA-COMP:10093"/>
        <dbReference type="Rhea" id="RHEA-COMP:10094"/>
        <dbReference type="ChEBI" id="CHEBI:65314"/>
        <dbReference type="ChEBI" id="CHEBI:65315"/>
        <dbReference type="EC" id="5.4.99.21"/>
    </reaction>
</comment>
<evidence type="ECO:0000256" key="3">
    <source>
        <dbReference type="ARBA" id="ARBA00038922"/>
    </source>
</evidence>
<evidence type="ECO:0000256" key="7">
    <source>
        <dbReference type="ARBA" id="ARBA00042843"/>
    </source>
</evidence>
<dbReference type="GO" id="GO:0001522">
    <property type="term" value="P:pseudouridine synthesis"/>
    <property type="evidence" value="ECO:0007669"/>
    <property type="project" value="InterPro"/>
</dbReference>
<feature type="domain" description="RNA-binding S4" evidence="11">
    <location>
        <begin position="7"/>
        <end position="49"/>
    </location>
</feature>
<dbReference type="InterPro" id="IPR002942">
    <property type="entry name" value="S4_RNA-bd"/>
</dbReference>
<evidence type="ECO:0000256" key="8">
    <source>
        <dbReference type="ARBA" id="ARBA00042890"/>
    </source>
</evidence>
<dbReference type="CDD" id="cd00165">
    <property type="entry name" value="S4"/>
    <property type="match status" value="1"/>
</dbReference>
<evidence type="ECO:0000256" key="1">
    <source>
        <dbReference type="ARBA" id="ARBA00036390"/>
    </source>
</evidence>
<keyword evidence="10" id="KW-0694">RNA-binding</keyword>
<dbReference type="InterPro" id="IPR020103">
    <property type="entry name" value="PsdUridine_synth_cat_dom_sf"/>
</dbReference>
<dbReference type="InterPro" id="IPR050343">
    <property type="entry name" value="RsuA_PseudoU_synthase"/>
</dbReference>
<dbReference type="Proteomes" id="UP000199758">
    <property type="component" value="Unassembled WGS sequence"/>
</dbReference>
<gene>
    <name evidence="12" type="ORF">SAMN04488068_2850</name>
</gene>
<dbReference type="EMBL" id="FQWZ01000007">
    <property type="protein sequence ID" value="SHH20278.1"/>
    <property type="molecule type" value="Genomic_DNA"/>
</dbReference>
<dbReference type="SUPFAM" id="SSF55120">
    <property type="entry name" value="Pseudouridine synthase"/>
    <property type="match status" value="1"/>
</dbReference>
<evidence type="ECO:0000256" key="4">
    <source>
        <dbReference type="ARBA" id="ARBA00039989"/>
    </source>
</evidence>
<dbReference type="OrthoDB" id="9807213at2"/>
<dbReference type="PROSITE" id="PS50889">
    <property type="entry name" value="S4"/>
    <property type="match status" value="1"/>
</dbReference>
<comment type="catalytic activity">
    <reaction evidence="1">
        <text>uridine(35) in tRNA(Tyr) = pseudouridine(35) in tRNA(Tyr)</text>
        <dbReference type="Rhea" id="RHEA:60556"/>
        <dbReference type="Rhea" id="RHEA-COMP:15607"/>
        <dbReference type="Rhea" id="RHEA-COMP:15608"/>
        <dbReference type="ChEBI" id="CHEBI:65314"/>
        <dbReference type="ChEBI" id="CHEBI:65315"/>
    </reaction>
</comment>
<dbReference type="GO" id="GO:0006396">
    <property type="term" value="P:RNA processing"/>
    <property type="evidence" value="ECO:0007669"/>
    <property type="project" value="UniProtKB-ARBA"/>
</dbReference>
<dbReference type="EC" id="5.4.99.21" evidence="3"/>
<dbReference type="GO" id="GO:0160138">
    <property type="term" value="F:23S rRNA pseudouridine(2604) synthase activity"/>
    <property type="evidence" value="ECO:0007669"/>
    <property type="project" value="UniProtKB-EC"/>
</dbReference>
<dbReference type="PANTHER" id="PTHR47683">
    <property type="entry name" value="PSEUDOURIDINE SYNTHASE FAMILY PROTEIN-RELATED"/>
    <property type="match status" value="1"/>
</dbReference>
<evidence type="ECO:0000256" key="5">
    <source>
        <dbReference type="ARBA" id="ARBA00041420"/>
    </source>
</evidence>
<evidence type="ECO:0000256" key="2">
    <source>
        <dbReference type="ARBA" id="ARBA00036535"/>
    </source>
</evidence>
<dbReference type="AlphaFoldDB" id="A0A1M5R2A7"/>
<reference evidence="12 13" key="1">
    <citation type="submission" date="2016-11" db="EMBL/GenBank/DDBJ databases">
        <authorList>
            <person name="Jaros S."/>
            <person name="Januszkiewicz K."/>
            <person name="Wedrychowicz H."/>
        </authorList>
    </citation>
    <scope>NUCLEOTIDE SEQUENCE [LARGE SCALE GENOMIC DNA]</scope>
    <source>
        <strain evidence="12 13">CGMCC 1.7049</strain>
    </source>
</reference>
<sequence>MTNPSIRLAKAVVALTGCSRREAELYIEGGWVTVDGRIVEEPQFMVEPDAMTVALLPDAAPAPIEPVTIIMHKPPGIDADGGEQPAWRRLSADTRVTEHTDPPMRVLRRHFVRLDVPMPLAVHASGLLVLTQDYGVRRRLTEDAKLIEQEYVVDVSGTIAEGGLDRLNLGITANGWKLPGCKVSWQSEQRLRFAAKDIRAAQIESMCQSVGLTATTIRRLRIGQVAMGKLQPGQWRYLPGFKRF</sequence>
<evidence type="ECO:0000313" key="12">
    <source>
        <dbReference type="EMBL" id="SHH20278.1"/>
    </source>
</evidence>
<evidence type="ECO:0000256" key="9">
    <source>
        <dbReference type="ARBA" id="ARBA00043147"/>
    </source>
</evidence>
<evidence type="ECO:0000256" key="10">
    <source>
        <dbReference type="PROSITE-ProRule" id="PRU00182"/>
    </source>
</evidence>